<dbReference type="PROSITE" id="PS50887">
    <property type="entry name" value="GGDEF"/>
    <property type="match status" value="1"/>
</dbReference>
<feature type="transmembrane region" description="Helical" evidence="1">
    <location>
        <begin position="118"/>
        <end position="137"/>
    </location>
</feature>
<keyword evidence="1" id="KW-0472">Membrane</keyword>
<dbReference type="AlphaFoldDB" id="A0A918CER1"/>
<feature type="transmembrane region" description="Helical" evidence="1">
    <location>
        <begin position="93"/>
        <end position="112"/>
    </location>
</feature>
<feature type="transmembrane region" description="Helical" evidence="1">
    <location>
        <begin position="189"/>
        <end position="208"/>
    </location>
</feature>
<evidence type="ECO:0000259" key="2">
    <source>
        <dbReference type="PROSITE" id="PS50887"/>
    </source>
</evidence>
<dbReference type="Proteomes" id="UP000610303">
    <property type="component" value="Unassembled WGS sequence"/>
</dbReference>
<feature type="transmembrane region" description="Helical" evidence="1">
    <location>
        <begin position="149"/>
        <end position="174"/>
    </location>
</feature>
<reference evidence="3" key="2">
    <citation type="submission" date="2020-09" db="EMBL/GenBank/DDBJ databases">
        <authorList>
            <person name="Sun Q."/>
            <person name="Ohkuma M."/>
        </authorList>
    </citation>
    <scope>NUCLEOTIDE SEQUENCE</scope>
    <source>
        <strain evidence="3">JCM 3346</strain>
    </source>
</reference>
<evidence type="ECO:0000313" key="3">
    <source>
        <dbReference type="EMBL" id="GGR20786.1"/>
    </source>
</evidence>
<feature type="transmembrane region" description="Helical" evidence="1">
    <location>
        <begin position="6"/>
        <end position="25"/>
    </location>
</feature>
<dbReference type="InterPro" id="IPR029787">
    <property type="entry name" value="Nucleotide_cyclase"/>
</dbReference>
<accession>A0A918CER1</accession>
<dbReference type="SUPFAM" id="SSF55073">
    <property type="entry name" value="Nucleotide cyclase"/>
    <property type="match status" value="1"/>
</dbReference>
<protein>
    <recommendedName>
        <fullName evidence="2">GGDEF domain-containing protein</fullName>
    </recommendedName>
</protein>
<gene>
    <name evidence="3" type="ORF">GCM10010196_12690</name>
</gene>
<keyword evidence="1" id="KW-1133">Transmembrane helix</keyword>
<comment type="caution">
    <text evidence="3">The sequence shown here is derived from an EMBL/GenBank/DDBJ whole genome shotgun (WGS) entry which is preliminary data.</text>
</comment>
<dbReference type="InterPro" id="IPR043128">
    <property type="entry name" value="Rev_trsase/Diguanyl_cyclase"/>
</dbReference>
<reference evidence="3" key="1">
    <citation type="journal article" date="2014" name="Int. J. Syst. Evol. Microbiol.">
        <title>Complete genome sequence of Corynebacterium casei LMG S-19264T (=DSM 44701T), isolated from a smear-ripened cheese.</title>
        <authorList>
            <consortium name="US DOE Joint Genome Institute (JGI-PGF)"/>
            <person name="Walter F."/>
            <person name="Albersmeier A."/>
            <person name="Kalinowski J."/>
            <person name="Ruckert C."/>
        </authorList>
    </citation>
    <scope>NUCLEOTIDE SEQUENCE</scope>
    <source>
        <strain evidence="3">JCM 3346</strain>
    </source>
</reference>
<dbReference type="RefSeq" id="WP_189084411.1">
    <property type="nucleotide sequence ID" value="NZ_BMRJ01000001.1"/>
</dbReference>
<name>A0A918CER1_AGRME</name>
<dbReference type="InterPro" id="IPR000160">
    <property type="entry name" value="GGDEF_dom"/>
</dbReference>
<feature type="transmembrane region" description="Helical" evidence="1">
    <location>
        <begin position="37"/>
        <end position="56"/>
    </location>
</feature>
<dbReference type="Gene3D" id="3.30.70.270">
    <property type="match status" value="1"/>
</dbReference>
<proteinExistence type="predicted"/>
<keyword evidence="4" id="KW-1185">Reference proteome</keyword>
<keyword evidence="1" id="KW-0812">Transmembrane</keyword>
<dbReference type="EMBL" id="BMRJ01000001">
    <property type="protein sequence ID" value="GGR20786.1"/>
    <property type="molecule type" value="Genomic_DNA"/>
</dbReference>
<evidence type="ECO:0000256" key="1">
    <source>
        <dbReference type="SAM" id="Phobius"/>
    </source>
</evidence>
<feature type="transmembrane region" description="Helical" evidence="1">
    <location>
        <begin position="62"/>
        <end position="81"/>
    </location>
</feature>
<evidence type="ECO:0000313" key="4">
    <source>
        <dbReference type="Proteomes" id="UP000610303"/>
    </source>
</evidence>
<feature type="domain" description="GGDEF" evidence="2">
    <location>
        <begin position="251"/>
        <end position="381"/>
    </location>
</feature>
<organism evidence="3 4">
    <name type="scientific">Agromyces mediolanus</name>
    <name type="common">Corynebacterium mediolanum</name>
    <dbReference type="NCBI Taxonomy" id="41986"/>
    <lineage>
        <taxon>Bacteria</taxon>
        <taxon>Bacillati</taxon>
        <taxon>Actinomycetota</taxon>
        <taxon>Actinomycetes</taxon>
        <taxon>Micrococcales</taxon>
        <taxon>Microbacteriaceae</taxon>
        <taxon>Agromyces</taxon>
    </lineage>
</organism>
<sequence>MTIDLYTVQLATSTVTIIAGLMFILDTVLRRPDTAGRLWAVSFMGGMLTSISYAVWILVPGAWWAVAVGNGAMVLTAGLLWCGARAFNARNDLLWVPLVVATGAGVAVLAEGPDGGDWAGAPLLFLALAAFSGLGAAESLRKPMRSHWAARGLTVSFIVVALFYAFRTVAYFVLGPDAPVFRTFFGSEAAAFVMMTLIIVMTVSLVILRSDRVGDSGGGGVSHWSDDEVLTSSALRRVVEDQLERANFHDEQLVFLRVGLDEVESIYTAFGRSAGSALADRFTAAVRRYAPPTAAIGTFDGGGELLVVAPFPRMADARRAAIALQGGIGEQTMVEADGLRLSASIGMAGSDAVGYDFDRLLAASGEAAQRARESGGDAIAD</sequence>